<proteinExistence type="predicted"/>
<keyword evidence="3" id="KW-0812">Transmembrane</keyword>
<dbReference type="AlphaFoldDB" id="A0A8S3T3S6"/>
<accession>A0A8S3T3S6</accession>
<feature type="compositionally biased region" description="Polar residues" evidence="2">
    <location>
        <begin position="249"/>
        <end position="260"/>
    </location>
</feature>
<evidence type="ECO:0000313" key="5">
    <source>
        <dbReference type="Proteomes" id="UP000683360"/>
    </source>
</evidence>
<feature type="region of interest" description="Disordered" evidence="2">
    <location>
        <begin position="245"/>
        <end position="287"/>
    </location>
</feature>
<feature type="transmembrane region" description="Helical" evidence="3">
    <location>
        <begin position="18"/>
        <end position="38"/>
    </location>
</feature>
<sequence length="452" mass="51978">MVDKSQNSSTREVYVGHAYVFFTKALFCPFRFYCLLWFSRARFERVHSFPRWGHFTTALYIVKSLLAVNHANTSKTGGSKLSGFEPASYPGKFRSEDFEIHGSFLIISTPIWDKACSGLLVMDVILLGRLHIQLYLLELWHPISQKWEASVPILPRLSPHHDWWVKKTSSKGLNHRHPSLSLFTDASLMRSCCHSSESQVEDVDFPHSRLLSQFKGRNIHQGLDNLHHMHAWLLSGIPVERATFLKEQPSVSQKSNTTNSEFKKRRRRPSSQPSPQNLQTDKKQKTFDTDSVDILHSSSDEHLFETSMSNSTAAPVVSISQEDIVRIAQTVKEFLIGDLHNLIDEKQKPVLRELKELKIKYDDLDKKVESFQDIITVHESSEVSNNLKAEIKYLKNKCDDLEQHSRKYMLRFTGVPFSYGENTDNKILQNRKPMHVQMSQSDIVISHRTGGD</sequence>
<feature type="coiled-coil region" evidence="1">
    <location>
        <begin position="354"/>
        <end position="404"/>
    </location>
</feature>
<keyword evidence="1" id="KW-0175">Coiled coil</keyword>
<name>A0A8S3T3S6_MYTED</name>
<organism evidence="4 5">
    <name type="scientific">Mytilus edulis</name>
    <name type="common">Blue mussel</name>
    <dbReference type="NCBI Taxonomy" id="6550"/>
    <lineage>
        <taxon>Eukaryota</taxon>
        <taxon>Metazoa</taxon>
        <taxon>Spiralia</taxon>
        <taxon>Lophotrochozoa</taxon>
        <taxon>Mollusca</taxon>
        <taxon>Bivalvia</taxon>
        <taxon>Autobranchia</taxon>
        <taxon>Pteriomorphia</taxon>
        <taxon>Mytilida</taxon>
        <taxon>Mytiloidea</taxon>
        <taxon>Mytilidae</taxon>
        <taxon>Mytilinae</taxon>
        <taxon>Mytilus</taxon>
    </lineage>
</organism>
<evidence type="ECO:0000256" key="2">
    <source>
        <dbReference type="SAM" id="MobiDB-lite"/>
    </source>
</evidence>
<evidence type="ECO:0000256" key="3">
    <source>
        <dbReference type="SAM" id="Phobius"/>
    </source>
</evidence>
<evidence type="ECO:0000256" key="1">
    <source>
        <dbReference type="SAM" id="Coils"/>
    </source>
</evidence>
<keyword evidence="5" id="KW-1185">Reference proteome</keyword>
<comment type="caution">
    <text evidence="4">The sequence shown here is derived from an EMBL/GenBank/DDBJ whole genome shotgun (WGS) entry which is preliminary data.</text>
</comment>
<gene>
    <name evidence="4" type="ORF">MEDL_41051</name>
</gene>
<protein>
    <submittedName>
        <fullName evidence="4">Uncharacterized protein</fullName>
    </submittedName>
</protein>
<keyword evidence="3" id="KW-1133">Transmembrane helix</keyword>
<keyword evidence="3" id="KW-0472">Membrane</keyword>
<evidence type="ECO:0000313" key="4">
    <source>
        <dbReference type="EMBL" id="CAG2228074.1"/>
    </source>
</evidence>
<dbReference type="EMBL" id="CAJPWZ010001987">
    <property type="protein sequence ID" value="CAG2228074.1"/>
    <property type="molecule type" value="Genomic_DNA"/>
</dbReference>
<dbReference type="Proteomes" id="UP000683360">
    <property type="component" value="Unassembled WGS sequence"/>
</dbReference>
<reference evidence="4" key="1">
    <citation type="submission" date="2021-03" db="EMBL/GenBank/DDBJ databases">
        <authorList>
            <person name="Bekaert M."/>
        </authorList>
    </citation>
    <scope>NUCLEOTIDE SEQUENCE</scope>
</reference>